<dbReference type="GeneID" id="110978776"/>
<organism evidence="2 3">
    <name type="scientific">Acanthaster planci</name>
    <name type="common">Crown-of-thorns starfish</name>
    <dbReference type="NCBI Taxonomy" id="133434"/>
    <lineage>
        <taxon>Eukaryota</taxon>
        <taxon>Metazoa</taxon>
        <taxon>Echinodermata</taxon>
        <taxon>Eleutherozoa</taxon>
        <taxon>Asterozoa</taxon>
        <taxon>Asteroidea</taxon>
        <taxon>Valvatacea</taxon>
        <taxon>Valvatida</taxon>
        <taxon>Acanthasteridae</taxon>
        <taxon>Acanthaster</taxon>
    </lineage>
</organism>
<gene>
    <name evidence="3" type="primary">LOC110978776</name>
</gene>
<dbReference type="Proteomes" id="UP000694845">
    <property type="component" value="Unplaced"/>
</dbReference>
<sequence length="415" mass="47978">MERAILQKRFENNEGKLELDGEDEEKRATFSEEIVWAACDSCEKLRPLLDRIVYRFGTKERDIEEKSMKNQYFPLIDDRTPMEEVPGKLENELKLIFGTDMKKHYSKLVEELLKEQTQPGNDFLRTCRELVNTIKHGDISSVSEILAITKEPVTLARQCTDKIEEICNFFFKAMDKASDLRDQVKQLVSDINEKADELLELLSDNDQFVVTKGSTWKLLEMTALIRRRKRQSRSPDSEAEEALRKLTEGPQVECHNLRRHHQEVEDAVLENHEDDQISAKCRKTCKEAVKALDAGLAEHKSDIGDTETLECLDILGIRKFQLKTKLQKMKIRADKAEELAETITQQEQRFISKENYDFSDVKKFLTTGGGEDKPSKVLDLTRWCTDSTEKILLAMRSCSPRTTSVTNRPKQNRKK</sequence>
<dbReference type="AlphaFoldDB" id="A0A8B7YB05"/>
<name>A0A8B7YB05_ACAPL</name>
<evidence type="ECO:0000313" key="3">
    <source>
        <dbReference type="RefSeq" id="XP_022089742.1"/>
    </source>
</evidence>
<evidence type="ECO:0000313" key="2">
    <source>
        <dbReference type="Proteomes" id="UP000694845"/>
    </source>
</evidence>
<keyword evidence="1" id="KW-0175">Coiled coil</keyword>
<dbReference type="RefSeq" id="XP_022089742.1">
    <property type="nucleotide sequence ID" value="XM_022234050.1"/>
</dbReference>
<protein>
    <submittedName>
        <fullName evidence="3">Uncharacterized protein LOC110978776</fullName>
    </submittedName>
</protein>
<evidence type="ECO:0000256" key="1">
    <source>
        <dbReference type="SAM" id="Coils"/>
    </source>
</evidence>
<reference evidence="3" key="1">
    <citation type="submission" date="2025-08" db="UniProtKB">
        <authorList>
            <consortium name="RefSeq"/>
        </authorList>
    </citation>
    <scope>IDENTIFICATION</scope>
</reference>
<dbReference type="KEGG" id="aplc:110978776"/>
<proteinExistence type="predicted"/>
<accession>A0A8B7YB05</accession>
<feature type="coiled-coil region" evidence="1">
    <location>
        <begin position="319"/>
        <end position="346"/>
    </location>
</feature>
<keyword evidence="2" id="KW-1185">Reference proteome</keyword>